<evidence type="ECO:0000256" key="1">
    <source>
        <dbReference type="SAM" id="MobiDB-lite"/>
    </source>
</evidence>
<proteinExistence type="predicted"/>
<feature type="region of interest" description="Disordered" evidence="1">
    <location>
        <begin position="167"/>
        <end position="198"/>
    </location>
</feature>
<comment type="caution">
    <text evidence="2">The sequence shown here is derived from an EMBL/GenBank/DDBJ whole genome shotgun (WGS) entry which is preliminary data.</text>
</comment>
<dbReference type="RefSeq" id="XP_037159193.1">
    <property type="nucleotide sequence ID" value="XM_037313905.1"/>
</dbReference>
<accession>A0A8H6CQE8</accession>
<protein>
    <submittedName>
        <fullName evidence="2">Uncharacterized protein</fullName>
    </submittedName>
</protein>
<feature type="region of interest" description="Disordered" evidence="1">
    <location>
        <begin position="209"/>
        <end position="228"/>
    </location>
</feature>
<dbReference type="Proteomes" id="UP000578531">
    <property type="component" value="Unassembled WGS sequence"/>
</dbReference>
<feature type="region of interest" description="Disordered" evidence="1">
    <location>
        <begin position="796"/>
        <end position="821"/>
    </location>
</feature>
<sequence length="929" mass="100910">MSIATELLKSSLANGGFGDPDLTPKPLRISKRDHTETSTAGTVNTSLSIRKSQTHRNLQALAPSKRSSIRVNSTQLDLSLQNPAAPTSQWARRNTFLHVHKQRHSEPINTNTAALTAISREPIGFSPFNPPARSRDSCPTMGPLGSSSDASKAIGAVRPASARAFTTGTYRRPNPLSPVHEVSSSSSIPSAPRGGQRRAVTNVEAFHKDLDASKSRPHHGLRKQSSIKNSLMSRMMSGLANRTHAGHAVSRGGKDATQIPQQSSPATESRAREDTYASRQSSSSTGTDTYCAYCGSDHDDTLADFPVPPMSKATSPTTAGSLSSCNSSRSRRFRELCTPANAVLMGAELTLTPEYDQLSTEKGRSMFVSLDIKGTTNSTSSVQDVWSQHTGLDVVVVIDNSLYTSPAVLMASCETARFLASILNGITDRLAIICTSTIDTGGANSRVVRDLDKVEMPMIKDALDAITSSIEKPNTEAWTDTIDCAKELLLKSAEPDPDEELLQDTFGHIFLLTPDTDRLPSQSLAHEKLTFHIISPAGAPKNDQSSIHCNGWKLRSLSGNDTQVVSAKKDLDPTSVSNRLRVLIPQARSGKFLGNLTELVLEVSAGPDCVIEGVIGKVKFTKLHPGEVFTVLFKLRVPAARVQEYAVPRTPTRSSEALPNTQDILSQLDRMLGTTDAKILCATLTYKNSLLPAGTTCSVTTKCHTKKGLPDLDQKPSPSKFRLLQARDCTVLVHKRLAYHLATHGSPRNAFKTLHSEFGDRFQLSLCPDYINLLAKELKYQARIVERLEIGASPKKSSAVYAASSPSENRGQSSFGAELHKPQHCATSDIPTEELFKVEPALAVLSLKESREHLRTDEARRIWGDLRKMKRPPDQTVRGRSVSSQLDEARKKGIKELAVKNKRSLGSDTLRSIFSAGESMGKGLGSPWM</sequence>
<organism evidence="2 3">
    <name type="scientific">Letharia columbiana</name>
    <dbReference type="NCBI Taxonomy" id="112416"/>
    <lineage>
        <taxon>Eukaryota</taxon>
        <taxon>Fungi</taxon>
        <taxon>Dikarya</taxon>
        <taxon>Ascomycota</taxon>
        <taxon>Pezizomycotina</taxon>
        <taxon>Lecanoromycetes</taxon>
        <taxon>OSLEUM clade</taxon>
        <taxon>Lecanoromycetidae</taxon>
        <taxon>Lecanorales</taxon>
        <taxon>Lecanorineae</taxon>
        <taxon>Parmeliaceae</taxon>
        <taxon>Letharia</taxon>
    </lineage>
</organism>
<dbReference type="OrthoDB" id="5213862at2759"/>
<evidence type="ECO:0000313" key="3">
    <source>
        <dbReference type="Proteomes" id="UP000578531"/>
    </source>
</evidence>
<feature type="region of interest" description="Disordered" evidence="1">
    <location>
        <begin position="132"/>
        <end position="151"/>
    </location>
</feature>
<gene>
    <name evidence="2" type="ORF">HO173_012032</name>
</gene>
<evidence type="ECO:0000313" key="2">
    <source>
        <dbReference type="EMBL" id="KAF6227702.1"/>
    </source>
</evidence>
<dbReference type="GeneID" id="59293669"/>
<feature type="compositionally biased region" description="Polar residues" evidence="1">
    <location>
        <begin position="804"/>
        <end position="815"/>
    </location>
</feature>
<dbReference type="EMBL" id="JACCJC010000082">
    <property type="protein sequence ID" value="KAF6227702.1"/>
    <property type="molecule type" value="Genomic_DNA"/>
</dbReference>
<name>A0A8H6CQE8_9LECA</name>
<feature type="region of interest" description="Disordered" evidence="1">
    <location>
        <begin position="242"/>
        <end position="287"/>
    </location>
</feature>
<feature type="compositionally biased region" description="Polar residues" evidence="1">
    <location>
        <begin position="277"/>
        <end position="287"/>
    </location>
</feature>
<reference evidence="2 3" key="1">
    <citation type="journal article" date="2020" name="Genomics">
        <title>Complete, high-quality genomes from long-read metagenomic sequencing of two wolf lichen thalli reveals enigmatic genome architecture.</title>
        <authorList>
            <person name="McKenzie S.K."/>
            <person name="Walston R.F."/>
            <person name="Allen J.L."/>
        </authorList>
    </citation>
    <scope>NUCLEOTIDE SEQUENCE [LARGE SCALE GENOMIC DNA]</scope>
    <source>
        <strain evidence="2">WasteWater2</strain>
    </source>
</reference>
<keyword evidence="3" id="KW-1185">Reference proteome</keyword>
<dbReference type="AlphaFoldDB" id="A0A8H6CQE8"/>
<feature type="compositionally biased region" description="Polar residues" evidence="1">
    <location>
        <begin position="258"/>
        <end position="267"/>
    </location>
</feature>
<feature type="compositionally biased region" description="Low complexity" evidence="1">
    <location>
        <begin position="177"/>
        <end position="192"/>
    </location>
</feature>